<reference evidence="8" key="1">
    <citation type="submission" date="2020-11" db="EMBL/GenBank/DDBJ databases">
        <title>Connecting structure to function with the recovery of over 1000 high-quality activated sludge metagenome-assembled genomes encoding full-length rRNA genes using long-read sequencing.</title>
        <authorList>
            <person name="Singleton C.M."/>
            <person name="Petriglieri F."/>
            <person name="Kristensen J.M."/>
            <person name="Kirkegaard R.H."/>
            <person name="Michaelsen T.Y."/>
            <person name="Andersen M.H."/>
            <person name="Karst S.M."/>
            <person name="Dueholm M.S."/>
            <person name="Nielsen P.H."/>
            <person name="Albertsen M."/>
        </authorList>
    </citation>
    <scope>NUCLEOTIDE SEQUENCE</scope>
    <source>
        <strain evidence="8">Fred_18-Q3-R57-64_BAT3C.431</strain>
    </source>
</reference>
<evidence type="ECO:0000256" key="2">
    <source>
        <dbReference type="ARBA" id="ARBA00022475"/>
    </source>
</evidence>
<evidence type="ECO:0008006" key="9">
    <source>
        <dbReference type="Google" id="ProtNLM"/>
    </source>
</evidence>
<keyword evidence="5 7" id="KW-1133">Transmembrane helix</keyword>
<comment type="subcellular location">
    <subcellularLocation>
        <location evidence="1">Cell membrane</location>
        <topology evidence="1">Multi-pass membrane protein</topology>
    </subcellularLocation>
</comment>
<protein>
    <recommendedName>
        <fullName evidence="9">UDP-N-acetylglucosamine--dolichyl-phosphate N-acetylglucosaminephosphotransferase</fullName>
    </recommendedName>
</protein>
<organism evidence="8">
    <name type="scientific">Candidatus Iainarchaeum sp</name>
    <dbReference type="NCBI Taxonomy" id="3101447"/>
    <lineage>
        <taxon>Archaea</taxon>
        <taxon>Candidatus Iainarchaeota</taxon>
        <taxon>Candidatus Iainarchaeia</taxon>
        <taxon>Candidatus Iainarchaeales</taxon>
        <taxon>Candidatus Iainarchaeaceae</taxon>
        <taxon>Candidatus Iainarchaeum</taxon>
    </lineage>
</organism>
<proteinExistence type="predicted"/>
<evidence type="ECO:0000256" key="3">
    <source>
        <dbReference type="ARBA" id="ARBA00022679"/>
    </source>
</evidence>
<feature type="transmembrane region" description="Helical" evidence="7">
    <location>
        <begin position="206"/>
        <end position="227"/>
    </location>
</feature>
<dbReference type="Proteomes" id="UP000596004">
    <property type="component" value="Chromosome"/>
</dbReference>
<evidence type="ECO:0000256" key="5">
    <source>
        <dbReference type="ARBA" id="ARBA00022989"/>
    </source>
</evidence>
<evidence type="ECO:0000256" key="1">
    <source>
        <dbReference type="ARBA" id="ARBA00004651"/>
    </source>
</evidence>
<feature type="transmembrane region" description="Helical" evidence="7">
    <location>
        <begin position="37"/>
        <end position="59"/>
    </location>
</feature>
<dbReference type="PANTHER" id="PTHR22926:SF3">
    <property type="entry name" value="UNDECAPRENYL-PHOSPHATE ALPHA-N-ACETYLGLUCOSAMINYL 1-PHOSPHATE TRANSFERASE"/>
    <property type="match status" value="1"/>
</dbReference>
<evidence type="ECO:0000256" key="7">
    <source>
        <dbReference type="SAM" id="Phobius"/>
    </source>
</evidence>
<feature type="transmembrane region" description="Helical" evidence="7">
    <location>
        <begin position="12"/>
        <end position="31"/>
    </location>
</feature>
<evidence type="ECO:0000313" key="8">
    <source>
        <dbReference type="EMBL" id="QQR93177.1"/>
    </source>
</evidence>
<keyword evidence="2" id="KW-1003">Cell membrane</keyword>
<dbReference type="EMBL" id="CP064981">
    <property type="protein sequence ID" value="QQR93177.1"/>
    <property type="molecule type" value="Genomic_DNA"/>
</dbReference>
<gene>
    <name evidence="8" type="ORF">IPJ89_02800</name>
</gene>
<dbReference type="PANTHER" id="PTHR22926">
    <property type="entry name" value="PHOSPHO-N-ACETYLMURAMOYL-PENTAPEPTIDE-TRANSFERASE"/>
    <property type="match status" value="1"/>
</dbReference>
<evidence type="ECO:0000256" key="4">
    <source>
        <dbReference type="ARBA" id="ARBA00022692"/>
    </source>
</evidence>
<keyword evidence="6 7" id="KW-0472">Membrane</keyword>
<keyword evidence="3" id="KW-0808">Transferase</keyword>
<dbReference type="GO" id="GO:0044038">
    <property type="term" value="P:cell wall macromolecule biosynthetic process"/>
    <property type="evidence" value="ECO:0007669"/>
    <property type="project" value="TreeGrafter"/>
</dbReference>
<dbReference type="AlphaFoldDB" id="A0A7T9DKV1"/>
<dbReference type="Pfam" id="PF00953">
    <property type="entry name" value="Glycos_transf_4"/>
    <property type="match status" value="1"/>
</dbReference>
<evidence type="ECO:0000256" key="6">
    <source>
        <dbReference type="ARBA" id="ARBA00023136"/>
    </source>
</evidence>
<keyword evidence="4 7" id="KW-0812">Transmembrane</keyword>
<dbReference type="GO" id="GO:0005886">
    <property type="term" value="C:plasma membrane"/>
    <property type="evidence" value="ECO:0007669"/>
    <property type="project" value="UniProtKB-SubCell"/>
</dbReference>
<dbReference type="InterPro" id="IPR000715">
    <property type="entry name" value="Glycosyl_transferase_4"/>
</dbReference>
<feature type="transmembrane region" description="Helical" evidence="7">
    <location>
        <begin position="71"/>
        <end position="90"/>
    </location>
</feature>
<dbReference type="GO" id="GO:0071555">
    <property type="term" value="P:cell wall organization"/>
    <property type="evidence" value="ECO:0007669"/>
    <property type="project" value="TreeGrafter"/>
</dbReference>
<name>A0A7T9DKV1_9ARCH</name>
<dbReference type="GO" id="GO:0016780">
    <property type="term" value="F:phosphotransferase activity, for other substituted phosphate groups"/>
    <property type="evidence" value="ECO:0007669"/>
    <property type="project" value="InterPro"/>
</dbReference>
<feature type="transmembrane region" description="Helical" evidence="7">
    <location>
        <begin position="96"/>
        <end position="113"/>
    </location>
</feature>
<accession>A0A7T9DKV1</accession>
<sequence>MEKGIRQYQHALFPIFAALPIMVLPQTIGSVGFDLPFIGVVSFGIWYSLLVVPIAITGASNAANMLAGLNGLEVGLGLISTTTLLLIAFWQGEMEVVFLLLGIIGAFLAFLRFNWFPAQVFPGDALTLMMGATIAAASIIGNMEKIGLMLFALYFIELVLKARSKMQAQSFGIPQHDGGLKAPEKIGSLTHVVMRWGKGKWNEKQIVQVLLVLQLVVAFGVIAYYRLNAMMLF</sequence>